<reference evidence="2" key="2">
    <citation type="submission" date="2017-06" db="EMBL/GenBank/DDBJ databases">
        <title>The pomegranate genome and the genomics of punicalagin biosynthesis.</title>
        <authorList>
            <person name="Xu C."/>
        </authorList>
    </citation>
    <scope>NUCLEOTIDE SEQUENCE [LARGE SCALE GENOMIC DNA]</scope>
    <source>
        <tissue evidence="2">Fresh leaf</tissue>
    </source>
</reference>
<dbReference type="PANTHER" id="PTHR33726:SF19">
    <property type="entry name" value="OS03G0313800 PROTEIN"/>
    <property type="match status" value="1"/>
</dbReference>
<protein>
    <submittedName>
        <fullName evidence="2">Uncharacterized protein</fullName>
    </submittedName>
</protein>
<gene>
    <name evidence="2" type="ORF">CDL15_Pgr018309</name>
    <name evidence="3" type="ORF">CRG98_003491</name>
</gene>
<dbReference type="EMBL" id="MTKT01004293">
    <property type="protein sequence ID" value="OWM72424.1"/>
    <property type="molecule type" value="Genomic_DNA"/>
</dbReference>
<keyword evidence="1" id="KW-0472">Membrane</keyword>
<keyword evidence="5" id="KW-1185">Reference proteome</keyword>
<comment type="caution">
    <text evidence="2">The sequence shown here is derived from an EMBL/GenBank/DDBJ whole genome shotgun (WGS) entry which is preliminary data.</text>
</comment>
<dbReference type="AlphaFoldDB" id="A0A218WHW1"/>
<reference evidence="3 5" key="3">
    <citation type="submission" date="2017-11" db="EMBL/GenBank/DDBJ databases">
        <title>De-novo sequencing of pomegranate (Punica granatum L.) genome.</title>
        <authorList>
            <person name="Akparov Z."/>
            <person name="Amiraslanov A."/>
            <person name="Hajiyeva S."/>
            <person name="Abbasov M."/>
            <person name="Kaur K."/>
            <person name="Hamwieh A."/>
            <person name="Solovyev V."/>
            <person name="Salamov A."/>
            <person name="Braich B."/>
            <person name="Kosarev P."/>
            <person name="Mahmoud A."/>
            <person name="Hajiyev E."/>
            <person name="Babayeva S."/>
            <person name="Izzatullayeva V."/>
            <person name="Mammadov A."/>
            <person name="Mammadov A."/>
            <person name="Sharifova S."/>
            <person name="Ojaghi J."/>
            <person name="Eynullazada K."/>
            <person name="Bayramov B."/>
            <person name="Abdulazimova A."/>
            <person name="Shahmuradov I."/>
        </authorList>
    </citation>
    <scope>NUCLEOTIDE SEQUENCE [LARGE SCALE GENOMIC DNA]</scope>
    <source>
        <strain evidence="3">AG2017</strain>
        <strain evidence="5">cv. AG2017</strain>
        <tissue evidence="3">Leaf</tissue>
    </source>
</reference>
<name>A0A218WHW1_PUNGR</name>
<dbReference type="Proteomes" id="UP000233551">
    <property type="component" value="Unassembled WGS sequence"/>
</dbReference>
<keyword evidence="1" id="KW-0812">Transmembrane</keyword>
<evidence type="ECO:0000313" key="4">
    <source>
        <dbReference type="Proteomes" id="UP000197138"/>
    </source>
</evidence>
<keyword evidence="1" id="KW-1133">Transmembrane helix</keyword>
<accession>A0A218WHW1</accession>
<dbReference type="EMBL" id="PGOL01000130">
    <property type="protein sequence ID" value="PKI76130.1"/>
    <property type="molecule type" value="Genomic_DNA"/>
</dbReference>
<proteinExistence type="predicted"/>
<evidence type="ECO:0000313" key="2">
    <source>
        <dbReference type="EMBL" id="OWM72424.1"/>
    </source>
</evidence>
<evidence type="ECO:0000256" key="1">
    <source>
        <dbReference type="SAM" id="Phobius"/>
    </source>
</evidence>
<organism evidence="2 4">
    <name type="scientific">Punica granatum</name>
    <name type="common">Pomegranate</name>
    <dbReference type="NCBI Taxonomy" id="22663"/>
    <lineage>
        <taxon>Eukaryota</taxon>
        <taxon>Viridiplantae</taxon>
        <taxon>Streptophyta</taxon>
        <taxon>Embryophyta</taxon>
        <taxon>Tracheophyta</taxon>
        <taxon>Spermatophyta</taxon>
        <taxon>Magnoliopsida</taxon>
        <taxon>eudicotyledons</taxon>
        <taxon>Gunneridae</taxon>
        <taxon>Pentapetalae</taxon>
        <taxon>rosids</taxon>
        <taxon>malvids</taxon>
        <taxon>Myrtales</taxon>
        <taxon>Lythraceae</taxon>
        <taxon>Punica</taxon>
    </lineage>
</organism>
<evidence type="ECO:0000313" key="3">
    <source>
        <dbReference type="EMBL" id="PKI76130.1"/>
    </source>
</evidence>
<reference evidence="4" key="1">
    <citation type="journal article" date="2017" name="Plant J.">
        <title>The pomegranate (Punica granatum L.) genome and the genomics of punicalagin biosynthesis.</title>
        <authorList>
            <person name="Qin G."/>
            <person name="Xu C."/>
            <person name="Ming R."/>
            <person name="Tang H."/>
            <person name="Guyot R."/>
            <person name="Kramer E.M."/>
            <person name="Hu Y."/>
            <person name="Yi X."/>
            <person name="Qi Y."/>
            <person name="Xu X."/>
            <person name="Gao Z."/>
            <person name="Pan H."/>
            <person name="Jian J."/>
            <person name="Tian Y."/>
            <person name="Yue Z."/>
            <person name="Xu Y."/>
        </authorList>
    </citation>
    <scope>NUCLEOTIDE SEQUENCE [LARGE SCALE GENOMIC DNA]</scope>
    <source>
        <strain evidence="4">cv. Dabenzi</strain>
    </source>
</reference>
<sequence length="88" mass="10305">MSGRWSTPSLRWLDFSFPLRTSIFRWPEVINSYLGSPRWGLARSTLLRWPDLELNFIDDVMWSLVTAFESVALVSMLCFFFLFCGCTI</sequence>
<evidence type="ECO:0000313" key="5">
    <source>
        <dbReference type="Proteomes" id="UP000233551"/>
    </source>
</evidence>
<dbReference type="PANTHER" id="PTHR33726">
    <property type="entry name" value="TRANSMEMBRANE PROTEIN"/>
    <property type="match status" value="1"/>
</dbReference>
<dbReference type="Proteomes" id="UP000197138">
    <property type="component" value="Unassembled WGS sequence"/>
</dbReference>
<feature type="transmembrane region" description="Helical" evidence="1">
    <location>
        <begin position="60"/>
        <end position="84"/>
    </location>
</feature>